<feature type="compositionally biased region" description="Low complexity" evidence="1">
    <location>
        <begin position="425"/>
        <end position="436"/>
    </location>
</feature>
<dbReference type="Gramene" id="OPUNC04G11530.1">
    <property type="protein sequence ID" value="OPUNC04G11530.1"/>
    <property type="gene ID" value="OPUNC04G11530"/>
</dbReference>
<reference evidence="2" key="2">
    <citation type="submission" date="2018-05" db="EMBL/GenBank/DDBJ databases">
        <title>OpunRS2 (Oryza punctata Reference Sequence Version 2).</title>
        <authorList>
            <person name="Zhang J."/>
            <person name="Kudrna D."/>
            <person name="Lee S."/>
            <person name="Talag J."/>
            <person name="Welchert J."/>
            <person name="Wing R.A."/>
        </authorList>
    </citation>
    <scope>NUCLEOTIDE SEQUENCE [LARGE SCALE GENOMIC DNA]</scope>
</reference>
<dbReference type="Gene3D" id="1.20.1280.50">
    <property type="match status" value="1"/>
</dbReference>
<protein>
    <recommendedName>
        <fullName evidence="4">F-box domain-containing protein</fullName>
    </recommendedName>
</protein>
<dbReference type="eggNOG" id="ENOG502T8JU">
    <property type="taxonomic scope" value="Eukaryota"/>
</dbReference>
<reference evidence="2" key="1">
    <citation type="submission" date="2015-04" db="UniProtKB">
        <authorList>
            <consortium name="EnsemblPlants"/>
        </authorList>
    </citation>
    <scope>IDENTIFICATION</scope>
</reference>
<dbReference type="HOGENOM" id="CLU_030606_5_0_1"/>
<evidence type="ECO:0000256" key="1">
    <source>
        <dbReference type="SAM" id="MobiDB-lite"/>
    </source>
</evidence>
<dbReference type="PANTHER" id="PTHR34591">
    <property type="entry name" value="OS03G0653100 PROTEIN-RELATED"/>
    <property type="match status" value="1"/>
</dbReference>
<evidence type="ECO:0000313" key="3">
    <source>
        <dbReference type="Proteomes" id="UP000026962"/>
    </source>
</evidence>
<keyword evidence="3" id="KW-1185">Reference proteome</keyword>
<dbReference type="OMA" id="HHAPSNC"/>
<accession>A0A0E0KQZ7</accession>
<dbReference type="Proteomes" id="UP000026962">
    <property type="component" value="Chromosome 4"/>
</dbReference>
<proteinExistence type="predicted"/>
<dbReference type="EnsemblPlants" id="OPUNC04G11530.1">
    <property type="protein sequence ID" value="OPUNC04G11530.1"/>
    <property type="gene ID" value="OPUNC04G11530"/>
</dbReference>
<feature type="region of interest" description="Disordered" evidence="1">
    <location>
        <begin position="421"/>
        <end position="459"/>
    </location>
</feature>
<dbReference type="AlphaFoldDB" id="A0A0E0KQZ7"/>
<sequence length="570" mass="63116">MATRLLAGTPPPATNMEGIDLLPDDVVIEILSRLLHDRRSLARCRGVRSAWRALVDGHRLLKPHPLLRAFPGFFAAGASHDWWGVPSTHIFLSLPAAAPNDVGIGWLELDFLRRHLRNGGDFTVVRDHCNGLLLCFQVDRDRDTIGAYVCNPATRRWACLPQPATPWPRGHDGAFLAFDPAVSPEHTVFLLPVGLPRPRKPEFVVVDGTPRTVGLWRGWTPTLDLFIPESSSGEDELAPPEQRTFPLRVFSSADGQWRRRAFAPGRCAPEQLYEKVMALCGIRTEFDAARVLRWRSAAAYRLGALYAHSESHVLVVLRVSEATYDMVELPGGGAAWCLRYPDRHVLSALPLDLVSSSPDDGAVRYARLDAYSRLRIWSLQESSSAAADDDEDGKSKLEWTLTHDKDLAAHPRILEILQNDAPGDSRMMARSTSRSRSPGDGDVVPAAAHGQQEDDDADGWKESWSWNEALASAPELDEEAQVDAAAPPQLPFHIVGFHPCKEVIFLAVGAFHVVAYQLDSGKVRYLGRATSRKWVDRVAGVFPYRPSFVDTLPAPPCLFPSLKTANKNRL</sequence>
<name>A0A0E0KQZ7_ORYPU</name>
<dbReference type="PANTHER" id="PTHR34591:SF53">
    <property type="entry name" value="F-BOX DOMAIN-CONTAINING PROTEIN"/>
    <property type="match status" value="1"/>
</dbReference>
<dbReference type="InterPro" id="IPR036047">
    <property type="entry name" value="F-box-like_dom_sf"/>
</dbReference>
<evidence type="ECO:0008006" key="4">
    <source>
        <dbReference type="Google" id="ProtNLM"/>
    </source>
</evidence>
<evidence type="ECO:0000313" key="2">
    <source>
        <dbReference type="EnsemblPlants" id="OPUNC04G11530.1"/>
    </source>
</evidence>
<organism evidence="2">
    <name type="scientific">Oryza punctata</name>
    <name type="common">Red rice</name>
    <dbReference type="NCBI Taxonomy" id="4537"/>
    <lineage>
        <taxon>Eukaryota</taxon>
        <taxon>Viridiplantae</taxon>
        <taxon>Streptophyta</taxon>
        <taxon>Embryophyta</taxon>
        <taxon>Tracheophyta</taxon>
        <taxon>Spermatophyta</taxon>
        <taxon>Magnoliopsida</taxon>
        <taxon>Liliopsida</taxon>
        <taxon>Poales</taxon>
        <taxon>Poaceae</taxon>
        <taxon>BOP clade</taxon>
        <taxon>Oryzoideae</taxon>
        <taxon>Oryzeae</taxon>
        <taxon>Oryzinae</taxon>
        <taxon>Oryza</taxon>
    </lineage>
</organism>
<dbReference type="STRING" id="4537.A0A0E0KQZ7"/>
<dbReference type="SUPFAM" id="SSF81383">
    <property type="entry name" value="F-box domain"/>
    <property type="match status" value="1"/>
</dbReference>